<dbReference type="InterPro" id="IPR011990">
    <property type="entry name" value="TPR-like_helical_dom_sf"/>
</dbReference>
<reference evidence="1" key="1">
    <citation type="journal article" date="2015" name="BMC Genomics">
        <title>Genome mining reveals unlocked bioactive potential of marine Gram-negative bacteria.</title>
        <authorList>
            <person name="Machado H."/>
            <person name="Sonnenschein E.C."/>
            <person name="Melchiorsen J."/>
            <person name="Gram L."/>
        </authorList>
    </citation>
    <scope>NUCLEOTIDE SEQUENCE</scope>
    <source>
        <strain evidence="1">S2052</strain>
    </source>
</reference>
<dbReference type="InterPro" id="IPR005415">
    <property type="entry name" value="T3SS_Ca_resp_chp_LcrH/SycD"/>
</dbReference>
<comment type="caution">
    <text evidence="1">The sequence shown here is derived from an EMBL/GenBank/DDBJ whole genome shotgun (WGS) entry which is preliminary data.</text>
</comment>
<name>A0A837GBU7_9VIBR</name>
<evidence type="ECO:0000313" key="1">
    <source>
        <dbReference type="EMBL" id="KJY77544.1"/>
    </source>
</evidence>
<dbReference type="SUPFAM" id="SSF48452">
    <property type="entry name" value="TPR-like"/>
    <property type="match status" value="1"/>
</dbReference>
<dbReference type="RefSeq" id="WP_045984616.1">
    <property type="nucleotide sequence ID" value="NZ_CP063051.1"/>
</dbReference>
<proteinExistence type="predicted"/>
<dbReference type="AlphaFoldDB" id="A0A837GBU7"/>
<dbReference type="EMBL" id="JXXR01000001">
    <property type="protein sequence ID" value="KJY77544.1"/>
    <property type="molecule type" value="Genomic_DNA"/>
</dbReference>
<dbReference type="Gene3D" id="1.25.40.10">
    <property type="entry name" value="Tetratricopeptide repeat domain"/>
    <property type="match status" value="1"/>
</dbReference>
<sequence>MTNTNFLPVDINQVAESIQDVVNGHKTLAQLNGVEESELDQAYQSALERYQEEDMPGALTHFTYLVMNNPWRREYMFGMASTLHALDQFEHALIFYGYSTLMNACDAGVTFRIGQCYLSLEKQPEAIDALHTCIEQSFIIPDQPEIRALAQSLLDEITH</sequence>
<dbReference type="PRINTS" id="PR01595">
    <property type="entry name" value="SYCDCHAPRONE"/>
</dbReference>
<accession>A0A837GBU7</accession>
<organism evidence="1">
    <name type="scientific">Vibrio coralliilyticus</name>
    <dbReference type="NCBI Taxonomy" id="190893"/>
    <lineage>
        <taxon>Bacteria</taxon>
        <taxon>Pseudomonadati</taxon>
        <taxon>Pseudomonadota</taxon>
        <taxon>Gammaproteobacteria</taxon>
        <taxon>Vibrionales</taxon>
        <taxon>Vibrionaceae</taxon>
        <taxon>Vibrio</taxon>
    </lineage>
</organism>
<protein>
    <submittedName>
        <fullName evidence="1">Type III secretion protein</fullName>
    </submittedName>
</protein>
<gene>
    <name evidence="1" type="ORF">TW71_00490</name>
</gene>